<evidence type="ECO:0000313" key="5">
    <source>
        <dbReference type="EMBL" id="AAS03155.1"/>
    </source>
</evidence>
<accession>Q742J7</accession>
<dbReference type="eggNOG" id="COG0654">
    <property type="taxonomic scope" value="Bacteria"/>
</dbReference>
<feature type="domain" description="FAD-binding" evidence="4">
    <location>
        <begin position="32"/>
        <end position="96"/>
    </location>
</feature>
<keyword evidence="3" id="KW-0274">FAD</keyword>
<dbReference type="InterPro" id="IPR002938">
    <property type="entry name" value="FAD-bd"/>
</dbReference>
<evidence type="ECO:0000256" key="3">
    <source>
        <dbReference type="ARBA" id="ARBA00022827"/>
    </source>
</evidence>
<dbReference type="SUPFAM" id="SSF51905">
    <property type="entry name" value="FAD/NAD(P)-binding domain"/>
    <property type="match status" value="1"/>
</dbReference>
<gene>
    <name evidence="5" type="ordered locus">MAP_0838c</name>
</gene>
<keyword evidence="2" id="KW-0285">Flavoprotein</keyword>
<dbReference type="EMBL" id="AE016958">
    <property type="protein sequence ID" value="AAS03155.1"/>
    <property type="molecule type" value="Genomic_DNA"/>
</dbReference>
<evidence type="ECO:0000256" key="2">
    <source>
        <dbReference type="ARBA" id="ARBA00022630"/>
    </source>
</evidence>
<dbReference type="HOGENOM" id="CLU_160646_0_0_11"/>
<dbReference type="AlphaFoldDB" id="Q742J7"/>
<dbReference type="GO" id="GO:0016709">
    <property type="term" value="F:oxidoreductase activity, acting on paired donors, with incorporation or reduction of molecular oxygen, NAD(P)H as one donor, and incorporation of one atom of oxygen"/>
    <property type="evidence" value="ECO:0007669"/>
    <property type="project" value="UniProtKB-ARBA"/>
</dbReference>
<dbReference type="STRING" id="262316.MAP_0838c"/>
<dbReference type="InterPro" id="IPR036188">
    <property type="entry name" value="FAD/NAD-bd_sf"/>
</dbReference>
<dbReference type="Pfam" id="PF01494">
    <property type="entry name" value="FAD_binding_3"/>
    <property type="match status" value="1"/>
</dbReference>
<reference evidence="5 6" key="1">
    <citation type="journal article" date="2005" name="Proc. Natl. Acad. Sci. U.S.A.">
        <title>The complete genome sequence of Mycobacterium avium subspecies paratuberculosis.</title>
        <authorList>
            <person name="Li L."/>
            <person name="Bannantine J.P."/>
            <person name="Zhang Q."/>
            <person name="Amonsin A."/>
            <person name="May B.J."/>
            <person name="Alt D."/>
            <person name="Banerji N."/>
            <person name="Kanjilal S."/>
            <person name="Kapur V."/>
        </authorList>
    </citation>
    <scope>NUCLEOTIDE SEQUENCE [LARGE SCALE GENOMIC DNA]</scope>
    <source>
        <strain evidence="6">ATCC BAA-968 / K-10</strain>
    </source>
</reference>
<dbReference type="PRINTS" id="PR00420">
    <property type="entry name" value="RNGMNOXGNASE"/>
</dbReference>
<dbReference type="Proteomes" id="UP000000580">
    <property type="component" value="Chromosome"/>
</dbReference>
<evidence type="ECO:0000313" key="6">
    <source>
        <dbReference type="Proteomes" id="UP000000580"/>
    </source>
</evidence>
<proteinExistence type="predicted"/>
<dbReference type="InterPro" id="IPR050641">
    <property type="entry name" value="RIFMO-like"/>
</dbReference>
<dbReference type="PANTHER" id="PTHR43004:SF19">
    <property type="entry name" value="BINDING MONOOXYGENASE, PUTATIVE (JCVI)-RELATED"/>
    <property type="match status" value="1"/>
</dbReference>
<comment type="cofactor">
    <cofactor evidence="1">
        <name>FAD</name>
        <dbReference type="ChEBI" id="CHEBI:57692"/>
    </cofactor>
</comment>
<dbReference type="KEGG" id="mpa:MAP_0838c"/>
<dbReference type="PANTHER" id="PTHR43004">
    <property type="entry name" value="TRK SYSTEM POTASSIUM UPTAKE PROTEIN"/>
    <property type="match status" value="1"/>
</dbReference>
<dbReference type="Gene3D" id="3.50.50.60">
    <property type="entry name" value="FAD/NAD(P)-binding domain"/>
    <property type="match status" value="1"/>
</dbReference>
<protein>
    <recommendedName>
        <fullName evidence="4">FAD-binding domain-containing protein</fullName>
    </recommendedName>
</protein>
<name>Q742J7_MYCPA</name>
<organism evidence="5 6">
    <name type="scientific">Mycolicibacterium paratuberculosis (strain ATCC BAA-968 / K-10)</name>
    <name type="common">Mycobacterium paratuberculosis</name>
    <dbReference type="NCBI Taxonomy" id="262316"/>
    <lineage>
        <taxon>Bacteria</taxon>
        <taxon>Bacillati</taxon>
        <taxon>Actinomycetota</taxon>
        <taxon>Actinomycetes</taxon>
        <taxon>Mycobacteriales</taxon>
        <taxon>Mycobacteriaceae</taxon>
        <taxon>Mycobacterium</taxon>
        <taxon>Mycobacterium avium complex (MAC)</taxon>
    </lineage>
</organism>
<evidence type="ECO:0000259" key="4">
    <source>
        <dbReference type="Pfam" id="PF01494"/>
    </source>
</evidence>
<keyword evidence="6" id="KW-1185">Reference proteome</keyword>
<evidence type="ECO:0000256" key="1">
    <source>
        <dbReference type="ARBA" id="ARBA00001974"/>
    </source>
</evidence>
<sequence length="137" mass="14247">MRGLSLDETRAGDETRAARLSQPQVALDCRGSGSALLAGDAAHVHSPAGGQGMNLGITDAISLAAALAQIARGGPDTVLDAYGDAQRQRAERVLRLTRVATLPRPLRPLRNAGMRLAAGIPGVQRWLAGQLSGLGHR</sequence>
<dbReference type="GO" id="GO:0071949">
    <property type="term" value="F:FAD binding"/>
    <property type="evidence" value="ECO:0007669"/>
    <property type="project" value="InterPro"/>
</dbReference>